<dbReference type="PANTHER" id="PTHR33540:SF2">
    <property type="entry name" value="TRNA THREONYLCARBAMOYLADENOSINE BIOSYNTHESIS PROTEIN TSAE"/>
    <property type="match status" value="1"/>
</dbReference>
<evidence type="ECO:0000256" key="7">
    <source>
        <dbReference type="ARBA" id="ARBA00022741"/>
    </source>
</evidence>
<gene>
    <name evidence="11" type="ORF">SAMN02745124_02580</name>
</gene>
<dbReference type="GO" id="GO:0002949">
    <property type="term" value="P:tRNA threonylcarbamoyladenosine modification"/>
    <property type="evidence" value="ECO:0007669"/>
    <property type="project" value="InterPro"/>
</dbReference>
<evidence type="ECO:0000256" key="1">
    <source>
        <dbReference type="ARBA" id="ARBA00004496"/>
    </source>
</evidence>
<comment type="subcellular location">
    <subcellularLocation>
        <location evidence="1">Cytoplasm</location>
    </subcellularLocation>
</comment>
<dbReference type="GO" id="GO:0046872">
    <property type="term" value="F:metal ion binding"/>
    <property type="evidence" value="ECO:0007669"/>
    <property type="project" value="UniProtKB-KW"/>
</dbReference>
<keyword evidence="5" id="KW-0819">tRNA processing</keyword>
<keyword evidence="12" id="KW-1185">Reference proteome</keyword>
<keyword evidence="4" id="KW-0963">Cytoplasm</keyword>
<dbReference type="SUPFAM" id="SSF52540">
    <property type="entry name" value="P-loop containing nucleoside triphosphate hydrolases"/>
    <property type="match status" value="1"/>
</dbReference>
<reference evidence="11 12" key="1">
    <citation type="submission" date="2016-11" db="EMBL/GenBank/DDBJ databases">
        <authorList>
            <person name="Jaros S."/>
            <person name="Januszkiewicz K."/>
            <person name="Wedrychowicz H."/>
        </authorList>
    </citation>
    <scope>NUCLEOTIDE SEQUENCE [LARGE SCALE GENOMIC DNA]</scope>
    <source>
        <strain evidence="11 12">DSM 9705</strain>
    </source>
</reference>
<dbReference type="Pfam" id="PF02367">
    <property type="entry name" value="TsaE"/>
    <property type="match status" value="1"/>
</dbReference>
<evidence type="ECO:0000256" key="4">
    <source>
        <dbReference type="ARBA" id="ARBA00022490"/>
    </source>
</evidence>
<dbReference type="GO" id="GO:0005737">
    <property type="term" value="C:cytoplasm"/>
    <property type="evidence" value="ECO:0007669"/>
    <property type="project" value="UniProtKB-SubCell"/>
</dbReference>
<dbReference type="PANTHER" id="PTHR33540">
    <property type="entry name" value="TRNA THREONYLCARBAMOYLADENOSINE BIOSYNTHESIS PROTEIN TSAE"/>
    <property type="match status" value="1"/>
</dbReference>
<keyword evidence="8" id="KW-0067">ATP-binding</keyword>
<dbReference type="NCBIfam" id="TIGR00150">
    <property type="entry name" value="T6A_YjeE"/>
    <property type="match status" value="1"/>
</dbReference>
<dbReference type="RefSeq" id="WP_143166003.1">
    <property type="nucleotide sequence ID" value="NZ_FQXS01000015.1"/>
</dbReference>
<evidence type="ECO:0000256" key="3">
    <source>
        <dbReference type="ARBA" id="ARBA00019010"/>
    </source>
</evidence>
<evidence type="ECO:0000256" key="5">
    <source>
        <dbReference type="ARBA" id="ARBA00022694"/>
    </source>
</evidence>
<keyword evidence="6" id="KW-0479">Metal-binding</keyword>
<dbReference type="InterPro" id="IPR027417">
    <property type="entry name" value="P-loop_NTPase"/>
</dbReference>
<evidence type="ECO:0000256" key="8">
    <source>
        <dbReference type="ARBA" id="ARBA00022840"/>
    </source>
</evidence>
<accession>A0A1M5WY87</accession>
<evidence type="ECO:0000313" key="12">
    <source>
        <dbReference type="Proteomes" id="UP000184139"/>
    </source>
</evidence>
<name>A0A1M5WY87_9BACT</name>
<keyword evidence="9" id="KW-0460">Magnesium</keyword>
<dbReference type="STRING" id="1121409.SAMN02745124_02580"/>
<evidence type="ECO:0000256" key="9">
    <source>
        <dbReference type="ARBA" id="ARBA00022842"/>
    </source>
</evidence>
<comment type="similarity">
    <text evidence="2">Belongs to the TsaE family.</text>
</comment>
<dbReference type="Proteomes" id="UP000184139">
    <property type="component" value="Unassembled WGS sequence"/>
</dbReference>
<protein>
    <recommendedName>
        <fullName evidence="3">tRNA threonylcarbamoyladenosine biosynthesis protein TsaE</fullName>
    </recommendedName>
    <alternativeName>
        <fullName evidence="10">t(6)A37 threonylcarbamoyladenosine biosynthesis protein TsaE</fullName>
    </alternativeName>
</protein>
<sequence>MSNSGKIILTSPVQTGRFGRLLGALCEPGDVIGLGGDLGAGKTALTQAIAAGAGVDPAEYVNSPSFALLHEYHGRIPFYHMDFYRLHGADDVVALGLDEYLYRSGIAVVEWYERAESVFPDSTLFVDLDIVDAGRRFARLRSGALSWKQRIEQLTDRLAGTPDKP</sequence>
<dbReference type="AlphaFoldDB" id="A0A1M5WY87"/>
<dbReference type="OrthoDB" id="9799110at2"/>
<evidence type="ECO:0000256" key="10">
    <source>
        <dbReference type="ARBA" id="ARBA00032441"/>
    </source>
</evidence>
<evidence type="ECO:0000256" key="6">
    <source>
        <dbReference type="ARBA" id="ARBA00022723"/>
    </source>
</evidence>
<dbReference type="EMBL" id="FQXS01000015">
    <property type="protein sequence ID" value="SHH91873.1"/>
    <property type="molecule type" value="Genomic_DNA"/>
</dbReference>
<proteinExistence type="inferred from homology"/>
<evidence type="ECO:0000256" key="2">
    <source>
        <dbReference type="ARBA" id="ARBA00007599"/>
    </source>
</evidence>
<evidence type="ECO:0000313" key="11">
    <source>
        <dbReference type="EMBL" id="SHH91873.1"/>
    </source>
</evidence>
<dbReference type="InterPro" id="IPR003442">
    <property type="entry name" value="T6A_TsaE"/>
</dbReference>
<dbReference type="GO" id="GO:0005524">
    <property type="term" value="F:ATP binding"/>
    <property type="evidence" value="ECO:0007669"/>
    <property type="project" value="UniProtKB-KW"/>
</dbReference>
<organism evidence="11 12">
    <name type="scientific">Desulfofustis glycolicus DSM 9705</name>
    <dbReference type="NCBI Taxonomy" id="1121409"/>
    <lineage>
        <taxon>Bacteria</taxon>
        <taxon>Pseudomonadati</taxon>
        <taxon>Thermodesulfobacteriota</taxon>
        <taxon>Desulfobulbia</taxon>
        <taxon>Desulfobulbales</taxon>
        <taxon>Desulfocapsaceae</taxon>
        <taxon>Desulfofustis</taxon>
    </lineage>
</organism>
<keyword evidence="7" id="KW-0547">Nucleotide-binding</keyword>
<dbReference type="Gene3D" id="3.40.50.300">
    <property type="entry name" value="P-loop containing nucleotide triphosphate hydrolases"/>
    <property type="match status" value="1"/>
</dbReference>